<sequence>MSALDMATLEVARVTMFIMALIVRFGVFSPSISQHPEMEWAEDRKVQARGGRGVRCFGAGEMVVLGSVALECLWSSHQASRTHPLLVRPRPDGTAPAPLQGGGGFVSCLPTKSQDLNDLIQMPDSHLPASCLTELGGLSALGSFDRGWPSCSTRVRKLGPSRFRFPSGNAQHPARRSVRCRSSMVSEASLNSTFSYNTSPPRGPDTAPFQDHKRKQSNPTPELSRPLATSTRLDPASWSTTFDSTWAIRESHLICQSVTGALGALGTDSDWNPDVFQINFVVQSDTAGSSTCLSEREVGQSKPHGINLILFHAVVCCFRPFAQPAPCKLDARAFLIPAPFTNQSLSATHISGTVYAHHSLASDRTLSKTLLMARRQKSHLLPRKRHSRLRMPSPSLLSSVGSTYATTTSVLAVIPKQCNKGPPALDDEYILTLELLIVIRCSGWVKETAVN</sequence>
<feature type="region of interest" description="Disordered" evidence="1">
    <location>
        <begin position="162"/>
        <end position="232"/>
    </location>
</feature>
<protein>
    <submittedName>
        <fullName evidence="2">Uncharacterized protein</fullName>
    </submittedName>
</protein>
<dbReference type="VEuPathDB" id="FungiDB:NEUTE1DRAFT_106926"/>
<dbReference type="KEGG" id="nte:NEUTE1DRAFT106926"/>
<dbReference type="AlphaFoldDB" id="F8MBG1"/>
<evidence type="ECO:0000256" key="1">
    <source>
        <dbReference type="SAM" id="MobiDB-lite"/>
    </source>
</evidence>
<feature type="compositionally biased region" description="Polar residues" evidence="1">
    <location>
        <begin position="188"/>
        <end position="200"/>
    </location>
</feature>
<dbReference type="HOGENOM" id="CLU_607048_0_0_1"/>
<dbReference type="RefSeq" id="XP_009847592.1">
    <property type="nucleotide sequence ID" value="XM_009849290.1"/>
</dbReference>
<name>F8MBG1_NEUT8</name>
<dbReference type="OrthoDB" id="10543835at2759"/>
<reference evidence="3" key="1">
    <citation type="journal article" date="2011" name="Genetics">
        <title>Massive changes in genome architecture accompany the transition to self-fertility in the filamentous fungus Neurospora tetrasperma.</title>
        <authorList>
            <person name="Ellison C.E."/>
            <person name="Stajich J.E."/>
            <person name="Jacobson D.J."/>
            <person name="Natvig D.O."/>
            <person name="Lapidus A."/>
            <person name="Foster B."/>
            <person name="Aerts A."/>
            <person name="Riley R."/>
            <person name="Lindquist E.A."/>
            <person name="Grigoriev I.V."/>
            <person name="Taylor J.W."/>
        </authorList>
    </citation>
    <scope>NUCLEOTIDE SEQUENCE [LARGE SCALE GENOMIC DNA]</scope>
    <source>
        <strain evidence="3">FGSC 2508 / P0657</strain>
    </source>
</reference>
<keyword evidence="3" id="KW-1185">Reference proteome</keyword>
<feature type="compositionally biased region" description="Polar residues" evidence="1">
    <location>
        <begin position="217"/>
        <end position="232"/>
    </location>
</feature>
<gene>
    <name evidence="2" type="ORF">NEUTE1DRAFT_106926</name>
</gene>
<proteinExistence type="predicted"/>
<dbReference type="GeneID" id="20822308"/>
<organism evidence="2 3">
    <name type="scientific">Neurospora tetrasperma (strain FGSC 2508 / ATCC MYA-4615 / P0657)</name>
    <dbReference type="NCBI Taxonomy" id="510951"/>
    <lineage>
        <taxon>Eukaryota</taxon>
        <taxon>Fungi</taxon>
        <taxon>Dikarya</taxon>
        <taxon>Ascomycota</taxon>
        <taxon>Pezizomycotina</taxon>
        <taxon>Sordariomycetes</taxon>
        <taxon>Sordariomycetidae</taxon>
        <taxon>Sordariales</taxon>
        <taxon>Sordariaceae</taxon>
        <taxon>Neurospora</taxon>
    </lineage>
</organism>
<dbReference type="EMBL" id="GL891302">
    <property type="protein sequence ID" value="EGO60273.1"/>
    <property type="molecule type" value="Genomic_DNA"/>
</dbReference>
<evidence type="ECO:0000313" key="2">
    <source>
        <dbReference type="EMBL" id="EGO60273.1"/>
    </source>
</evidence>
<accession>F8MBG1</accession>
<evidence type="ECO:0000313" key="3">
    <source>
        <dbReference type="Proteomes" id="UP000008065"/>
    </source>
</evidence>
<dbReference type="Proteomes" id="UP000008065">
    <property type="component" value="Unassembled WGS sequence"/>
</dbReference>